<dbReference type="Gene3D" id="3.40.710.10">
    <property type="entry name" value="DD-peptidase/beta-lactamase superfamily"/>
    <property type="match status" value="2"/>
</dbReference>
<protein>
    <recommendedName>
        <fullName evidence="17">peptidoglycan glycosyltransferase</fullName>
        <ecNumber evidence="17">2.4.99.28</ecNumber>
    </recommendedName>
</protein>
<keyword evidence="12" id="KW-0573">Peptidoglycan synthesis</keyword>
<evidence type="ECO:0000256" key="12">
    <source>
        <dbReference type="ARBA" id="ARBA00022984"/>
    </source>
</evidence>
<keyword evidence="7" id="KW-0328">Glycosyltransferase</keyword>
<keyword evidence="6" id="KW-0645">Protease</keyword>
<dbReference type="InterPro" id="IPR036950">
    <property type="entry name" value="PBP_transglycosylase"/>
</dbReference>
<dbReference type="EC" id="2.4.99.28" evidence="17"/>
<evidence type="ECO:0000256" key="3">
    <source>
        <dbReference type="ARBA" id="ARBA00007090"/>
    </source>
</evidence>
<dbReference type="PANTHER" id="PTHR32282">
    <property type="entry name" value="BINDING PROTEIN TRANSPEPTIDASE, PUTATIVE-RELATED"/>
    <property type="match status" value="1"/>
</dbReference>
<evidence type="ECO:0000256" key="16">
    <source>
        <dbReference type="ARBA" id="ARBA00023316"/>
    </source>
</evidence>
<evidence type="ECO:0000256" key="5">
    <source>
        <dbReference type="ARBA" id="ARBA00022645"/>
    </source>
</evidence>
<evidence type="ECO:0000256" key="8">
    <source>
        <dbReference type="ARBA" id="ARBA00022679"/>
    </source>
</evidence>
<dbReference type="SUPFAM" id="SSF53955">
    <property type="entry name" value="Lysozyme-like"/>
    <property type="match status" value="1"/>
</dbReference>
<dbReference type="InterPro" id="IPR001264">
    <property type="entry name" value="Glyco_trans_51"/>
</dbReference>
<dbReference type="InterPro" id="IPR012338">
    <property type="entry name" value="Beta-lactam/transpept-like"/>
</dbReference>
<evidence type="ECO:0000259" key="22">
    <source>
        <dbReference type="Pfam" id="PF00912"/>
    </source>
</evidence>
<dbReference type="InterPro" id="IPR050396">
    <property type="entry name" value="Glycosyltr_51/Transpeptidase"/>
</dbReference>
<evidence type="ECO:0000256" key="4">
    <source>
        <dbReference type="ARBA" id="ARBA00007739"/>
    </source>
</evidence>
<keyword evidence="11" id="KW-0133">Cell shape</keyword>
<keyword evidence="24" id="KW-1185">Reference proteome</keyword>
<proteinExistence type="inferred from homology"/>
<sequence length="844" mass="92550">MADELPPQDQHLHLRRQAAGTWQAARTRISQLWRDDRRFRIASLLLGAVMAAYLLVWATIGRNLPSADSLLTYQPPLPTMVRGVNGEVVYSYARERRVQLRFVDFPKPVINAFLSAEDKTFWSHGGIDYIGFVGAVADYGMKLGSGARARGGSTITQQVAKNILIGNEYSVTRKLKEMILARRIEGVLNKQQILELYLNEIPLGRQSFGVQAAAQAYFGKDVDQLALHQAAFLAILPKAPETYSRAKFANRAIERRNWVLDQMGKNGWASAEQVREAKAQPLGLIPRRVESYDPSVGYFVEEVRRRLIDKYGEKAEDGPNSVYAGGLWVRTSLDPQLQKAALDALRGGLLRYNAGKGWRGPVAHFKLGEDDWQTQLIASNLSIHYQDWRIGVVTARDGQNATIGFPDGGTFPLTSLPDGLQRGDVIAAAPEGSAWAVRLVPEVSGGMVVESPHSGRVLAMAGGFDAGLGSFNRATQALRQPGSTIKPFVYATALDYGMTPATMVPDQTFCVYQGAGLGQKCFRNFDMKGSGGIHTMRWGLEQSRNLMTVHIANDTGMDRVVRTISRVGIGKYEPYLSYALGAGDTTVAQMVNAYSALANHGVQYAQSMIDYVQDRQGKVIWRGDNRQCTGCNMADYDGKPMPRLALRGRQVLDARTAYQVVHMLEGVVQRGTATRLRDLGLPLFGKTGTTSGPTNVWFVGGSTNLIGGVYIGFDQPRSLGGYAQGGTFAAPIMKDFILATRARWDHTPFAAPSDVRLVKVDRTTGKRVFEGEPTDDPKSQIIWEAFKADTEPDRATRLDQLAAQRDAILAAIRKLRAAKASGGAPAEPQEQEGAEFVDQQGAVY</sequence>
<reference evidence="24" key="1">
    <citation type="journal article" date="2019" name="Int. J. Syst. Evol. Microbiol.">
        <title>The Global Catalogue of Microorganisms (GCM) 10K type strain sequencing project: providing services to taxonomists for standard genome sequencing and annotation.</title>
        <authorList>
            <consortium name="The Broad Institute Genomics Platform"/>
            <consortium name="The Broad Institute Genome Sequencing Center for Infectious Disease"/>
            <person name="Wu L."/>
            <person name="Ma J."/>
        </authorList>
    </citation>
    <scope>NUCLEOTIDE SEQUENCE [LARGE SCALE GENOMIC DNA]</scope>
    <source>
        <strain evidence="24">KCTC 42984</strain>
    </source>
</reference>
<feature type="compositionally biased region" description="Low complexity" evidence="19">
    <location>
        <begin position="819"/>
        <end position="828"/>
    </location>
</feature>
<comment type="similarity">
    <text evidence="4">In the N-terminal section; belongs to the glycosyltransferase 51 family.</text>
</comment>
<evidence type="ECO:0000256" key="11">
    <source>
        <dbReference type="ARBA" id="ARBA00022960"/>
    </source>
</evidence>
<dbReference type="Gene3D" id="1.10.3810.10">
    <property type="entry name" value="Biosynthetic peptidoglycan transglycosylase-like"/>
    <property type="match status" value="1"/>
</dbReference>
<organism evidence="23 24">
    <name type="scientific">Novosphingobium bradum</name>
    <dbReference type="NCBI Taxonomy" id="1737444"/>
    <lineage>
        <taxon>Bacteria</taxon>
        <taxon>Pseudomonadati</taxon>
        <taxon>Pseudomonadota</taxon>
        <taxon>Alphaproteobacteria</taxon>
        <taxon>Sphingomonadales</taxon>
        <taxon>Sphingomonadaceae</taxon>
        <taxon>Novosphingobium</taxon>
    </lineage>
</organism>
<comment type="caution">
    <text evidence="23">The sequence shown here is derived from an EMBL/GenBank/DDBJ whole genome shotgun (WGS) entry which is preliminary data.</text>
</comment>
<dbReference type="InterPro" id="IPR023346">
    <property type="entry name" value="Lysozyme-like_dom_sf"/>
</dbReference>
<dbReference type="InterPro" id="IPR001460">
    <property type="entry name" value="PCN-bd_Tpept"/>
</dbReference>
<keyword evidence="16" id="KW-0961">Cell wall biogenesis/degradation</keyword>
<feature type="domain" description="Glycosyl transferase family 51" evidence="22">
    <location>
        <begin position="86"/>
        <end position="263"/>
    </location>
</feature>
<comment type="pathway">
    <text evidence="2">Cell wall biogenesis; peptidoglycan biosynthesis.</text>
</comment>
<dbReference type="RefSeq" id="WP_379509606.1">
    <property type="nucleotide sequence ID" value="NZ_JBHRTQ010000007.1"/>
</dbReference>
<evidence type="ECO:0000256" key="7">
    <source>
        <dbReference type="ARBA" id="ARBA00022676"/>
    </source>
</evidence>
<comment type="subcellular location">
    <subcellularLocation>
        <location evidence="1">Membrane</location>
    </subcellularLocation>
</comment>
<dbReference type="SUPFAM" id="SSF56601">
    <property type="entry name" value="beta-lactamase/transpeptidase-like"/>
    <property type="match status" value="1"/>
</dbReference>
<gene>
    <name evidence="23" type="ORF">ACFOD9_08245</name>
</gene>
<dbReference type="Pfam" id="PF00905">
    <property type="entry name" value="Transpeptidase"/>
    <property type="match status" value="1"/>
</dbReference>
<evidence type="ECO:0000256" key="14">
    <source>
        <dbReference type="ARBA" id="ARBA00023136"/>
    </source>
</evidence>
<keyword evidence="5" id="KW-0121">Carboxypeptidase</keyword>
<evidence type="ECO:0000256" key="19">
    <source>
        <dbReference type="SAM" id="MobiDB-lite"/>
    </source>
</evidence>
<dbReference type="Proteomes" id="UP001595604">
    <property type="component" value="Unassembled WGS sequence"/>
</dbReference>
<evidence type="ECO:0000313" key="24">
    <source>
        <dbReference type="Proteomes" id="UP001595604"/>
    </source>
</evidence>
<evidence type="ECO:0000256" key="9">
    <source>
        <dbReference type="ARBA" id="ARBA00022692"/>
    </source>
</evidence>
<keyword evidence="9 20" id="KW-0812">Transmembrane</keyword>
<feature type="domain" description="Penicillin-binding protein transpeptidase" evidence="21">
    <location>
        <begin position="445"/>
        <end position="735"/>
    </location>
</feature>
<evidence type="ECO:0000259" key="21">
    <source>
        <dbReference type="Pfam" id="PF00905"/>
    </source>
</evidence>
<evidence type="ECO:0000256" key="15">
    <source>
        <dbReference type="ARBA" id="ARBA00023268"/>
    </source>
</evidence>
<evidence type="ECO:0000256" key="10">
    <source>
        <dbReference type="ARBA" id="ARBA00022801"/>
    </source>
</evidence>
<keyword evidence="10" id="KW-0378">Hydrolase</keyword>
<name>A0ABV7IRK5_9SPHN</name>
<keyword evidence="14 20" id="KW-0472">Membrane</keyword>
<evidence type="ECO:0000256" key="17">
    <source>
        <dbReference type="ARBA" id="ARBA00044770"/>
    </source>
</evidence>
<keyword evidence="8" id="KW-0808">Transferase</keyword>
<evidence type="ECO:0000256" key="2">
    <source>
        <dbReference type="ARBA" id="ARBA00004752"/>
    </source>
</evidence>
<feature type="region of interest" description="Disordered" evidence="19">
    <location>
        <begin position="819"/>
        <end position="844"/>
    </location>
</feature>
<accession>A0ABV7IRK5</accession>
<feature type="transmembrane region" description="Helical" evidence="20">
    <location>
        <begin position="41"/>
        <end position="60"/>
    </location>
</feature>
<comment type="catalytic activity">
    <reaction evidence="18">
        <text>[GlcNAc-(1-&gt;4)-Mur2Ac(oyl-L-Ala-gamma-D-Glu-L-Lys-D-Ala-D-Ala)](n)-di-trans,octa-cis-undecaprenyl diphosphate + beta-D-GlcNAc-(1-&gt;4)-Mur2Ac(oyl-L-Ala-gamma-D-Glu-L-Lys-D-Ala-D-Ala)-di-trans,octa-cis-undecaprenyl diphosphate = [GlcNAc-(1-&gt;4)-Mur2Ac(oyl-L-Ala-gamma-D-Glu-L-Lys-D-Ala-D-Ala)](n+1)-di-trans,octa-cis-undecaprenyl diphosphate + di-trans,octa-cis-undecaprenyl diphosphate + H(+)</text>
        <dbReference type="Rhea" id="RHEA:23708"/>
        <dbReference type="Rhea" id="RHEA-COMP:9602"/>
        <dbReference type="Rhea" id="RHEA-COMP:9603"/>
        <dbReference type="ChEBI" id="CHEBI:15378"/>
        <dbReference type="ChEBI" id="CHEBI:58405"/>
        <dbReference type="ChEBI" id="CHEBI:60033"/>
        <dbReference type="ChEBI" id="CHEBI:78435"/>
        <dbReference type="EC" id="2.4.99.28"/>
    </reaction>
</comment>
<keyword evidence="13 20" id="KW-1133">Transmembrane helix</keyword>
<evidence type="ECO:0000256" key="6">
    <source>
        <dbReference type="ARBA" id="ARBA00022670"/>
    </source>
</evidence>
<evidence type="ECO:0000256" key="20">
    <source>
        <dbReference type="SAM" id="Phobius"/>
    </source>
</evidence>
<keyword evidence="15" id="KW-0511">Multifunctional enzyme</keyword>
<evidence type="ECO:0000256" key="18">
    <source>
        <dbReference type="ARBA" id="ARBA00049902"/>
    </source>
</evidence>
<dbReference type="Pfam" id="PF00912">
    <property type="entry name" value="Transgly"/>
    <property type="match status" value="1"/>
</dbReference>
<comment type="similarity">
    <text evidence="3">In the C-terminal section; belongs to the transpeptidase family.</text>
</comment>
<dbReference type="PANTHER" id="PTHR32282:SF27">
    <property type="entry name" value="PENICILLIN-BINDING PROTEIN 1A"/>
    <property type="match status" value="1"/>
</dbReference>
<evidence type="ECO:0000313" key="23">
    <source>
        <dbReference type="EMBL" id="MFC3174239.1"/>
    </source>
</evidence>
<evidence type="ECO:0000256" key="1">
    <source>
        <dbReference type="ARBA" id="ARBA00004370"/>
    </source>
</evidence>
<evidence type="ECO:0000256" key="13">
    <source>
        <dbReference type="ARBA" id="ARBA00022989"/>
    </source>
</evidence>
<dbReference type="EMBL" id="JBHRTQ010000007">
    <property type="protein sequence ID" value="MFC3174239.1"/>
    <property type="molecule type" value="Genomic_DNA"/>
</dbReference>